<proteinExistence type="predicted"/>
<dbReference type="RefSeq" id="WP_371731120.1">
    <property type="nucleotide sequence ID" value="NZ_JBGOOT010000028.1"/>
</dbReference>
<dbReference type="InterPro" id="IPR039060">
    <property type="entry name" value="Antitox_HigA"/>
</dbReference>
<reference evidence="1 2" key="1">
    <citation type="submission" date="2024-06" db="EMBL/GenBank/DDBJ databases">
        <authorList>
            <person name="Steensen K."/>
            <person name="Seneca J."/>
            <person name="Bartlau N."/>
            <person name="Yu A.X."/>
            <person name="Polz M.F."/>
        </authorList>
    </citation>
    <scope>NUCLEOTIDE SEQUENCE [LARGE SCALE GENOMIC DNA]</scope>
    <source>
        <strain evidence="1 2">FF146</strain>
    </source>
</reference>
<dbReference type="PANTHER" id="PTHR40455:SF1">
    <property type="entry name" value="ANTITOXIN HIGA"/>
    <property type="match status" value="1"/>
</dbReference>
<dbReference type="EMBL" id="JBGOOT010000028">
    <property type="protein sequence ID" value="MEZ8196863.1"/>
    <property type="molecule type" value="Genomic_DNA"/>
</dbReference>
<keyword evidence="2" id="KW-1185">Reference proteome</keyword>
<name>A0ABV4MBE8_9VIBR</name>
<evidence type="ECO:0000313" key="2">
    <source>
        <dbReference type="Proteomes" id="UP001569153"/>
    </source>
</evidence>
<gene>
    <name evidence="1" type="ORF">ACED38_18520</name>
</gene>
<dbReference type="Proteomes" id="UP001569153">
    <property type="component" value="Unassembled WGS sequence"/>
</dbReference>
<comment type="caution">
    <text evidence="1">The sequence shown here is derived from an EMBL/GenBank/DDBJ whole genome shotgun (WGS) entry which is preliminary data.</text>
</comment>
<organism evidence="1 2">
    <name type="scientific">Vibrio cortegadensis</name>
    <dbReference type="NCBI Taxonomy" id="1328770"/>
    <lineage>
        <taxon>Bacteria</taxon>
        <taxon>Pseudomonadati</taxon>
        <taxon>Pseudomonadota</taxon>
        <taxon>Gammaproteobacteria</taxon>
        <taxon>Vibrionales</taxon>
        <taxon>Vibrionaceae</taxon>
        <taxon>Vibrio</taxon>
    </lineage>
</organism>
<evidence type="ECO:0000313" key="1">
    <source>
        <dbReference type="EMBL" id="MEZ8196863.1"/>
    </source>
</evidence>
<dbReference type="PANTHER" id="PTHR40455">
    <property type="entry name" value="ANTITOXIN HIGA"/>
    <property type="match status" value="1"/>
</dbReference>
<sequence length="138" mass="15827">MNIQAMKSLSDEMTNVMPWLQGITSDEQYHELLALVEELIEDYDENQVLINLLFPVIESYEENAETFTEFNQKIESLDLGVAMLRVIIDQHQLTQSDFKNEIGGKSLVSLILKGERSLTLPHIRALSSRFSIPTHMFV</sequence>
<accession>A0ABV4MBE8</accession>
<protein>
    <submittedName>
        <fullName evidence="1">Type II toxin-antitoxin system HigA family antitoxin</fullName>
    </submittedName>
</protein>